<proteinExistence type="predicted"/>
<comment type="caution">
    <text evidence="2">The sequence shown here is derived from an EMBL/GenBank/DDBJ whole genome shotgun (WGS) entry which is preliminary data.</text>
</comment>
<evidence type="ECO:0000259" key="1">
    <source>
        <dbReference type="Pfam" id="PF13643"/>
    </source>
</evidence>
<feature type="domain" description="DUF4145" evidence="1">
    <location>
        <begin position="114"/>
        <end position="197"/>
    </location>
</feature>
<gene>
    <name evidence="2" type="ORF">J3998_12105</name>
</gene>
<accession>A0ABS3Q7K4</accession>
<name>A0ABS3Q7K4_9GAMM</name>
<organism evidence="2 3">
    <name type="scientific">Thiomicrorhabdus marina</name>
    <dbReference type="NCBI Taxonomy" id="2818442"/>
    <lineage>
        <taxon>Bacteria</taxon>
        <taxon>Pseudomonadati</taxon>
        <taxon>Pseudomonadota</taxon>
        <taxon>Gammaproteobacteria</taxon>
        <taxon>Thiotrichales</taxon>
        <taxon>Piscirickettsiaceae</taxon>
        <taxon>Thiomicrorhabdus</taxon>
    </lineage>
</organism>
<dbReference type="RefSeq" id="WP_208150932.1">
    <property type="nucleotide sequence ID" value="NZ_JAGETV010000035.1"/>
</dbReference>
<dbReference type="Pfam" id="PF13643">
    <property type="entry name" value="DUF4145"/>
    <property type="match status" value="1"/>
</dbReference>
<protein>
    <submittedName>
        <fullName evidence="2">DUF4145 domain-containing protein</fullName>
    </submittedName>
</protein>
<dbReference type="Proteomes" id="UP000664835">
    <property type="component" value="Unassembled WGS sequence"/>
</dbReference>
<sequence length="236" mass="26136">MAILNDLGNITAFCPGCNGSKSTFEYMHQGSPLGHTIKSIHNLGPGGDRIIQFRLFRCAGCGTGGLGAIHVPSGSSQYPQQHMQLLNFSPESMDMLSLPRDVPEGLVSEFREGEKCMANGTIRAAAGMFRSVLDKTLRANGYKTKGKNLADQIDLAADDGVITKARQKKAHNEIRVLGNDVLHDEWHEIPEDDVLAARHYTQRILEDFYDDRDSVLELLREAGRIPDEDKQDNRTD</sequence>
<dbReference type="EMBL" id="JAGETV010000035">
    <property type="protein sequence ID" value="MBO1928317.1"/>
    <property type="molecule type" value="Genomic_DNA"/>
</dbReference>
<evidence type="ECO:0000313" key="3">
    <source>
        <dbReference type="Proteomes" id="UP000664835"/>
    </source>
</evidence>
<reference evidence="2 3" key="1">
    <citation type="submission" date="2021-03" db="EMBL/GenBank/DDBJ databases">
        <title>Thiomicrorhabdus sp.nov.,novel sulfur-oxidizing bacteria isolated from coastal sediment.</title>
        <authorList>
            <person name="Liu X."/>
        </authorList>
    </citation>
    <scope>NUCLEOTIDE SEQUENCE [LARGE SCALE GENOMIC DNA]</scope>
    <source>
        <strain evidence="2 3">6S2-11</strain>
    </source>
</reference>
<keyword evidence="3" id="KW-1185">Reference proteome</keyword>
<evidence type="ECO:0000313" key="2">
    <source>
        <dbReference type="EMBL" id="MBO1928317.1"/>
    </source>
</evidence>
<dbReference type="InterPro" id="IPR025285">
    <property type="entry name" value="DUF4145"/>
</dbReference>